<evidence type="ECO:0000313" key="1">
    <source>
        <dbReference type="EMBL" id="KAI5682327.1"/>
    </source>
</evidence>
<comment type="caution">
    <text evidence="1">The sequence shown here is derived from an EMBL/GenBank/DDBJ whole genome shotgun (WGS) entry which is preliminary data.</text>
</comment>
<organism evidence="1 2">
    <name type="scientific">Catharanthus roseus</name>
    <name type="common">Madagascar periwinkle</name>
    <name type="synonym">Vinca rosea</name>
    <dbReference type="NCBI Taxonomy" id="4058"/>
    <lineage>
        <taxon>Eukaryota</taxon>
        <taxon>Viridiplantae</taxon>
        <taxon>Streptophyta</taxon>
        <taxon>Embryophyta</taxon>
        <taxon>Tracheophyta</taxon>
        <taxon>Spermatophyta</taxon>
        <taxon>Magnoliopsida</taxon>
        <taxon>eudicotyledons</taxon>
        <taxon>Gunneridae</taxon>
        <taxon>Pentapetalae</taxon>
        <taxon>asterids</taxon>
        <taxon>lamiids</taxon>
        <taxon>Gentianales</taxon>
        <taxon>Apocynaceae</taxon>
        <taxon>Rauvolfioideae</taxon>
        <taxon>Vinceae</taxon>
        <taxon>Catharanthinae</taxon>
        <taxon>Catharanthus</taxon>
    </lineage>
</organism>
<evidence type="ECO:0000313" key="2">
    <source>
        <dbReference type="Proteomes" id="UP001060085"/>
    </source>
</evidence>
<name>A0ACC0CBK0_CATRO</name>
<proteinExistence type="predicted"/>
<gene>
    <name evidence="1" type="ORF">M9H77_03555</name>
</gene>
<accession>A0ACC0CBK0</accession>
<sequence>MNNNSTIQLAPVPSLSPHLHKPEMSPLTAILSLLVLIAIPGFIYAFFFAITCPRIPVLRRLVRRSGGSDDIESRKASGRSLELVSGVKYAKETNGEEYGSECPVCLSAFVDGDYVRQLNYCKHCFHVACIDKWLYSHSNCPVCRASVMRSSVVIPKRPSLERVREDDLRQGLPDAASLV</sequence>
<protein>
    <submittedName>
        <fullName evidence="1">Uncharacterized protein</fullName>
    </submittedName>
</protein>
<dbReference type="Proteomes" id="UP001060085">
    <property type="component" value="Linkage Group LG01"/>
</dbReference>
<dbReference type="EMBL" id="CM044701">
    <property type="protein sequence ID" value="KAI5682327.1"/>
    <property type="molecule type" value="Genomic_DNA"/>
</dbReference>
<keyword evidence="2" id="KW-1185">Reference proteome</keyword>
<reference evidence="2" key="1">
    <citation type="journal article" date="2023" name="Nat. Plants">
        <title>Single-cell RNA sequencing provides a high-resolution roadmap for understanding the multicellular compartmentation of specialized metabolism.</title>
        <authorList>
            <person name="Sun S."/>
            <person name="Shen X."/>
            <person name="Li Y."/>
            <person name="Li Y."/>
            <person name="Wang S."/>
            <person name="Li R."/>
            <person name="Zhang H."/>
            <person name="Shen G."/>
            <person name="Guo B."/>
            <person name="Wei J."/>
            <person name="Xu J."/>
            <person name="St-Pierre B."/>
            <person name="Chen S."/>
            <person name="Sun C."/>
        </authorList>
    </citation>
    <scope>NUCLEOTIDE SEQUENCE [LARGE SCALE GENOMIC DNA]</scope>
</reference>